<feature type="compositionally biased region" description="Low complexity" evidence="1">
    <location>
        <begin position="539"/>
        <end position="550"/>
    </location>
</feature>
<evidence type="ECO:0000313" key="4">
    <source>
        <dbReference type="Proteomes" id="UP000053599"/>
    </source>
</evidence>
<name>A0A0D1YQX6_9EURO</name>
<gene>
    <name evidence="3" type="ORF">PV11_05783</name>
</gene>
<reference evidence="3 4" key="1">
    <citation type="submission" date="2015-01" db="EMBL/GenBank/DDBJ databases">
        <title>The Genome Sequence of Exophiala sideris CBS121828.</title>
        <authorList>
            <consortium name="The Broad Institute Genomics Platform"/>
            <person name="Cuomo C."/>
            <person name="de Hoog S."/>
            <person name="Gorbushina A."/>
            <person name="Stielow B."/>
            <person name="Teixiera M."/>
            <person name="Abouelleil A."/>
            <person name="Chapman S.B."/>
            <person name="Priest M."/>
            <person name="Young S.K."/>
            <person name="Wortman J."/>
            <person name="Nusbaum C."/>
            <person name="Birren B."/>
        </authorList>
    </citation>
    <scope>NUCLEOTIDE SEQUENCE [LARGE SCALE GENOMIC DNA]</scope>
    <source>
        <strain evidence="3 4">CBS 121828</strain>
    </source>
</reference>
<dbReference type="STRING" id="1016849.A0A0D1YQX6"/>
<dbReference type="PANTHER" id="PTHR38700:SF1">
    <property type="entry name" value="PH DOMAIN-CONTAINING PROTEIN"/>
    <property type="match status" value="1"/>
</dbReference>
<feature type="region of interest" description="Disordered" evidence="1">
    <location>
        <begin position="1"/>
        <end position="133"/>
    </location>
</feature>
<dbReference type="SUPFAM" id="SSF54236">
    <property type="entry name" value="Ubiquitin-like"/>
    <property type="match status" value="1"/>
</dbReference>
<dbReference type="Proteomes" id="UP000053599">
    <property type="component" value="Unassembled WGS sequence"/>
</dbReference>
<evidence type="ECO:0000313" key="3">
    <source>
        <dbReference type="EMBL" id="KIV83789.1"/>
    </source>
</evidence>
<feature type="region of interest" description="Disordered" evidence="1">
    <location>
        <begin position="698"/>
        <end position="723"/>
    </location>
</feature>
<dbReference type="EMBL" id="KN846952">
    <property type="protein sequence ID" value="KIV83789.1"/>
    <property type="molecule type" value="Genomic_DNA"/>
</dbReference>
<dbReference type="InterPro" id="IPR011993">
    <property type="entry name" value="PH-like_dom_sf"/>
</dbReference>
<evidence type="ECO:0000259" key="2">
    <source>
        <dbReference type="Pfam" id="PF21712"/>
    </source>
</evidence>
<dbReference type="HOGENOM" id="CLU_012320_2_0_1"/>
<evidence type="ECO:0000256" key="1">
    <source>
        <dbReference type="SAM" id="MobiDB-lite"/>
    </source>
</evidence>
<feature type="region of interest" description="Disordered" evidence="1">
    <location>
        <begin position="607"/>
        <end position="628"/>
    </location>
</feature>
<feature type="compositionally biased region" description="Basic and acidic residues" evidence="1">
    <location>
        <begin position="703"/>
        <end position="715"/>
    </location>
</feature>
<feature type="region of interest" description="Disordered" evidence="1">
    <location>
        <begin position="535"/>
        <end position="576"/>
    </location>
</feature>
<protein>
    <recommendedName>
        <fullName evidence="2">Ras association domain-containing protein</fullName>
    </recommendedName>
</protein>
<dbReference type="Gene3D" id="2.30.29.30">
    <property type="entry name" value="Pleckstrin-homology domain (PH domain)/Phosphotyrosine-binding domain (PTB)"/>
    <property type="match status" value="1"/>
</dbReference>
<sequence length="723" mass="79608">MDGNGLAAPAHPAQPQKYMRYRSVRRSAAKDPESNSPPPMPQASQASQTTLTRLPSRYRRVTRSAAEAPPLPSLPQGSGAAHHALGPVADTQPHFTADNLTDDDYVRVEPTGSRSINIGNGTPLDESQSRNSHEWSEHISEIRGEQVRRSLEIAREEARLILEGEDDRVRALRRAEAERRRKLREDRQENVERRVVNETRTPEGRCEAQQRGYRGGEQFHPVQQVAHMQDSKRDVTMPIGVGKSKSRTLIIEGQTPSDQDRGHQSASSSAVLPSKPAGVSHSRSIQTEGPQIATHSSVVPDYDAPKSAINAGSRRITIRCKDSSLTIPITPSTTCRDVLNYAARNMGETINAQTTVLVESFSQLGLDRPIRRYERIRDILSSWDSDERNDLVIKDESSYTSLDLRESGAPRQQPVGGTVQMYYSQKPGKWDKSWIQLRNDGQVMVSKNGTDSTNICHLSDFDLYDPTEAQIKTLKPPRKMCFALKSQQKPSVFLEGASYIHFFSSKDQAIVLPWYHAVHAWRSWYLFNLVGDRQPTPPSAGSSSSRPSTGRSKESLPTVPHSFVPLLKDPNTDLSTQRIGRSGLEAAGRPSQGDGMGPLIEFTPKKAITGSNSTSPKHSKTNSAPPTAFTRGLLEGVVRPGTSDSFEGRGFTGAGLLARSASRRSGPEDGKPLIDLQPTSEFTDGSLLRKLEAVAGPQVQPGHKIDRHKEGREIKIPVGEGFD</sequence>
<dbReference type="PANTHER" id="PTHR38700">
    <property type="entry name" value="YALI0E22418P"/>
    <property type="match status" value="1"/>
</dbReference>
<dbReference type="OrthoDB" id="6235964at2759"/>
<dbReference type="AlphaFoldDB" id="A0A0D1YQX6"/>
<feature type="region of interest" description="Disordered" evidence="1">
    <location>
        <begin position="254"/>
        <end position="298"/>
    </location>
</feature>
<dbReference type="Gene3D" id="3.10.20.90">
    <property type="entry name" value="Phosphatidylinositol 3-kinase Catalytic Subunit, Chain A, domain 1"/>
    <property type="match status" value="1"/>
</dbReference>
<dbReference type="Pfam" id="PF21712">
    <property type="entry name" value="RASSF8-10_RA"/>
    <property type="match status" value="1"/>
</dbReference>
<dbReference type="InterPro" id="IPR029071">
    <property type="entry name" value="Ubiquitin-like_domsf"/>
</dbReference>
<accession>A0A0D1YQX6</accession>
<dbReference type="InterPro" id="IPR048945">
    <property type="entry name" value="RASSF8/10_RA"/>
</dbReference>
<feature type="compositionally biased region" description="Polar residues" evidence="1">
    <location>
        <begin position="112"/>
        <end position="126"/>
    </location>
</feature>
<feature type="compositionally biased region" description="Polar residues" evidence="1">
    <location>
        <begin position="281"/>
        <end position="297"/>
    </location>
</feature>
<feature type="compositionally biased region" description="Polar residues" evidence="1">
    <location>
        <begin position="609"/>
        <end position="625"/>
    </location>
</feature>
<feature type="domain" description="Ras association" evidence="2">
    <location>
        <begin position="325"/>
        <end position="388"/>
    </location>
</feature>
<feature type="region of interest" description="Disordered" evidence="1">
    <location>
        <begin position="660"/>
        <end position="679"/>
    </location>
</feature>
<organism evidence="3 4">
    <name type="scientific">Exophiala sideris</name>
    <dbReference type="NCBI Taxonomy" id="1016849"/>
    <lineage>
        <taxon>Eukaryota</taxon>
        <taxon>Fungi</taxon>
        <taxon>Dikarya</taxon>
        <taxon>Ascomycota</taxon>
        <taxon>Pezizomycotina</taxon>
        <taxon>Eurotiomycetes</taxon>
        <taxon>Chaetothyriomycetidae</taxon>
        <taxon>Chaetothyriales</taxon>
        <taxon>Herpotrichiellaceae</taxon>
        <taxon>Exophiala</taxon>
    </lineage>
</organism>
<proteinExistence type="predicted"/>